<gene>
    <name evidence="1" type="ORF">HPBE_LOCUS20612</name>
</gene>
<keyword evidence="2" id="KW-1185">Reference proteome</keyword>
<evidence type="ECO:0000313" key="3">
    <source>
        <dbReference type="WBParaSite" id="HPBE_0002061301-mRNA-1"/>
    </source>
</evidence>
<reference evidence="3" key="2">
    <citation type="submission" date="2019-09" db="UniProtKB">
        <authorList>
            <consortium name="WormBaseParasite"/>
        </authorList>
    </citation>
    <scope>IDENTIFICATION</scope>
</reference>
<dbReference type="Proteomes" id="UP000050761">
    <property type="component" value="Unassembled WGS sequence"/>
</dbReference>
<proteinExistence type="predicted"/>
<dbReference type="EMBL" id="UZAH01032304">
    <property type="protein sequence ID" value="VDP20984.1"/>
    <property type="molecule type" value="Genomic_DNA"/>
</dbReference>
<evidence type="ECO:0000313" key="1">
    <source>
        <dbReference type="EMBL" id="VDP20984.1"/>
    </source>
</evidence>
<dbReference type="AlphaFoldDB" id="A0A183GE76"/>
<name>A0A183GE76_HELPZ</name>
<protein>
    <submittedName>
        <fullName evidence="3">Reverse transcriptase domain-containing protein</fullName>
    </submittedName>
</protein>
<dbReference type="WBParaSite" id="HPBE_0002061301-mRNA-1">
    <property type="protein sequence ID" value="HPBE_0002061301-mRNA-1"/>
    <property type="gene ID" value="HPBE_0002061301"/>
</dbReference>
<reference evidence="1 2" key="1">
    <citation type="submission" date="2018-11" db="EMBL/GenBank/DDBJ databases">
        <authorList>
            <consortium name="Pathogen Informatics"/>
        </authorList>
    </citation>
    <scope>NUCLEOTIDE SEQUENCE [LARGE SCALE GENOMIC DNA]</scope>
</reference>
<dbReference type="OrthoDB" id="5806211at2759"/>
<organism evidence="2 3">
    <name type="scientific">Heligmosomoides polygyrus</name>
    <name type="common">Parasitic roundworm</name>
    <dbReference type="NCBI Taxonomy" id="6339"/>
    <lineage>
        <taxon>Eukaryota</taxon>
        <taxon>Metazoa</taxon>
        <taxon>Ecdysozoa</taxon>
        <taxon>Nematoda</taxon>
        <taxon>Chromadorea</taxon>
        <taxon>Rhabditida</taxon>
        <taxon>Rhabditina</taxon>
        <taxon>Rhabditomorpha</taxon>
        <taxon>Strongyloidea</taxon>
        <taxon>Heligmosomidae</taxon>
        <taxon>Heligmosomoides</taxon>
    </lineage>
</organism>
<sequence>MTALRRPDGTVTSSRRTTGKVIHDFYSNLFDSHVHLSPCHHPQDGYVVPSVLLSDIRHAVSSVKKRTAPGPERIRPEYLKNLPPALINTLARLFTPYLSECKVPSQWKTSKTILLYKKGDVHDISNYRLI</sequence>
<accession>A0A3P8CNF7</accession>
<evidence type="ECO:0000313" key="2">
    <source>
        <dbReference type="Proteomes" id="UP000050761"/>
    </source>
</evidence>
<accession>A0A183GE76</accession>